<gene>
    <name evidence="1" type="ORF">IAG44_34625</name>
</gene>
<dbReference type="KEGG" id="sroi:IAG44_34625"/>
<proteinExistence type="predicted"/>
<evidence type="ECO:0000313" key="1">
    <source>
        <dbReference type="EMBL" id="QNP74091.1"/>
    </source>
</evidence>
<sequence length="98" mass="10419">MAGGLRRAWGLLTGGTRADAARGRRERVPNLFEAAAVYVSACALDDQDRIEEAASWVSPEALSFGVRELACRAVVTLAREHDESPQSVARALLGLPAA</sequence>
<dbReference type="AlphaFoldDB" id="A0A7H0IMS5"/>
<dbReference type="Proteomes" id="UP000516052">
    <property type="component" value="Chromosome"/>
</dbReference>
<keyword evidence="2" id="KW-1185">Reference proteome</keyword>
<evidence type="ECO:0000313" key="2">
    <source>
        <dbReference type="Proteomes" id="UP000516052"/>
    </source>
</evidence>
<dbReference type="RefSeq" id="WP_187751017.1">
    <property type="nucleotide sequence ID" value="NZ_CP060828.1"/>
</dbReference>
<reference evidence="1 2" key="1">
    <citation type="submission" date="2020-08" db="EMBL/GenBank/DDBJ databases">
        <title>A novel species.</title>
        <authorList>
            <person name="Gao J."/>
        </authorList>
    </citation>
    <scope>NUCLEOTIDE SEQUENCE [LARGE SCALE GENOMIC DNA]</scope>
    <source>
        <strain evidence="1 2">CRXT-G-22</strain>
    </source>
</reference>
<protein>
    <submittedName>
        <fullName evidence="1">Uncharacterized protein</fullName>
    </submittedName>
</protein>
<dbReference type="EMBL" id="CP060828">
    <property type="protein sequence ID" value="QNP74091.1"/>
    <property type="molecule type" value="Genomic_DNA"/>
</dbReference>
<organism evidence="1 2">
    <name type="scientific">Streptomyces roseirectus</name>
    <dbReference type="NCBI Taxonomy" id="2768066"/>
    <lineage>
        <taxon>Bacteria</taxon>
        <taxon>Bacillati</taxon>
        <taxon>Actinomycetota</taxon>
        <taxon>Actinomycetes</taxon>
        <taxon>Kitasatosporales</taxon>
        <taxon>Streptomycetaceae</taxon>
        <taxon>Streptomyces</taxon>
    </lineage>
</organism>
<name>A0A7H0IMS5_9ACTN</name>
<accession>A0A7H0IMS5</accession>